<evidence type="ECO:0000256" key="1">
    <source>
        <dbReference type="SAM" id="MobiDB-lite"/>
    </source>
</evidence>
<name>A0A8H3I2Z4_9LECA</name>
<dbReference type="Proteomes" id="UP000664203">
    <property type="component" value="Unassembled WGS sequence"/>
</dbReference>
<protein>
    <submittedName>
        <fullName evidence="2">Uncharacterized protein</fullName>
    </submittedName>
</protein>
<reference evidence="2" key="1">
    <citation type="submission" date="2021-03" db="EMBL/GenBank/DDBJ databases">
        <authorList>
            <person name="Tagirdzhanova G."/>
        </authorList>
    </citation>
    <scope>NUCLEOTIDE SEQUENCE</scope>
</reference>
<organism evidence="2 3">
    <name type="scientific">Alectoria fallacina</name>
    <dbReference type="NCBI Taxonomy" id="1903189"/>
    <lineage>
        <taxon>Eukaryota</taxon>
        <taxon>Fungi</taxon>
        <taxon>Dikarya</taxon>
        <taxon>Ascomycota</taxon>
        <taxon>Pezizomycotina</taxon>
        <taxon>Lecanoromycetes</taxon>
        <taxon>OSLEUM clade</taxon>
        <taxon>Lecanoromycetidae</taxon>
        <taxon>Lecanorales</taxon>
        <taxon>Lecanorineae</taxon>
        <taxon>Parmeliaceae</taxon>
        <taxon>Alectoria</taxon>
    </lineage>
</organism>
<dbReference type="OrthoDB" id="10408439at2759"/>
<comment type="caution">
    <text evidence="2">The sequence shown here is derived from an EMBL/GenBank/DDBJ whole genome shotgun (WGS) entry which is preliminary data.</text>
</comment>
<feature type="region of interest" description="Disordered" evidence="1">
    <location>
        <begin position="1"/>
        <end position="67"/>
    </location>
</feature>
<accession>A0A8H3I2Z4</accession>
<dbReference type="EMBL" id="CAJPDR010000010">
    <property type="protein sequence ID" value="CAF9905320.1"/>
    <property type="molecule type" value="Genomic_DNA"/>
</dbReference>
<sequence length="193" mass="21201">MRLTNTDLKQPFDDACEPYELNGARESQAAKDGTVADDTVVAPKHDTQTEPPHPPAEVASSPGATPLGSMPNFANIPICVVRNLDLHRKSRRQGYVHNSISVSPSITFSELKNAALEVFQTQNQKLYPGSLLTVERLDVHWGGMFDRFHQPPCSTEISEENVGAVVEFLDKGRGVDLIEVFWQEGSGKVAEKS</sequence>
<keyword evidence="3" id="KW-1185">Reference proteome</keyword>
<proteinExistence type="predicted"/>
<evidence type="ECO:0000313" key="2">
    <source>
        <dbReference type="EMBL" id="CAF9905320.1"/>
    </source>
</evidence>
<dbReference type="AlphaFoldDB" id="A0A8H3I2Z4"/>
<evidence type="ECO:0000313" key="3">
    <source>
        <dbReference type="Proteomes" id="UP000664203"/>
    </source>
</evidence>
<gene>
    <name evidence="2" type="ORF">ALECFALPRED_000218</name>
</gene>